<dbReference type="GO" id="GO:0006071">
    <property type="term" value="P:glycerol metabolic process"/>
    <property type="evidence" value="ECO:0007669"/>
    <property type="project" value="UniProtKB-KW"/>
</dbReference>
<dbReference type="GO" id="GO:0004368">
    <property type="term" value="F:glycerol-3-phosphate dehydrogenase (quinone) activity"/>
    <property type="evidence" value="ECO:0007669"/>
    <property type="project" value="InterPro"/>
</dbReference>
<dbReference type="PANTHER" id="PTHR11985:SF35">
    <property type="entry name" value="ANAEROBIC GLYCEROL-3-PHOSPHATE DEHYDROGENASE SUBUNIT A"/>
    <property type="match status" value="1"/>
</dbReference>
<name>W0RR71_9BACT</name>
<keyword evidence="6" id="KW-0560">Oxidoreductase</keyword>
<dbReference type="InParanoid" id="W0RR71"/>
<dbReference type="KEGG" id="gba:J421_4546"/>
<dbReference type="STRING" id="861299.J421_4546"/>
<accession>W0RR71</accession>
<evidence type="ECO:0000256" key="5">
    <source>
        <dbReference type="ARBA" id="ARBA00022827"/>
    </source>
</evidence>
<comment type="similarity">
    <text evidence="2">Belongs to the FAD-dependent glycerol-3-phosphate dehydrogenase family.</text>
</comment>
<keyword evidence="10" id="KW-1185">Reference proteome</keyword>
<dbReference type="FunCoup" id="W0RR71">
    <property type="interactions" value="391"/>
</dbReference>
<protein>
    <submittedName>
        <fullName evidence="9">FAD dependent oxidoreductase</fullName>
    </submittedName>
</protein>
<dbReference type="PRINTS" id="PR01001">
    <property type="entry name" value="FADG3PDH"/>
</dbReference>
<dbReference type="PANTHER" id="PTHR11985">
    <property type="entry name" value="GLYCEROL-3-PHOSPHATE DEHYDROGENASE"/>
    <property type="match status" value="1"/>
</dbReference>
<dbReference type="eggNOG" id="COG0578">
    <property type="taxonomic scope" value="Bacteria"/>
</dbReference>
<dbReference type="HOGENOM" id="CLU_015740_5_1_0"/>
<dbReference type="InterPro" id="IPR000447">
    <property type="entry name" value="G3P_DH_FAD-dep"/>
</dbReference>
<dbReference type="Proteomes" id="UP000019151">
    <property type="component" value="Chromosome"/>
</dbReference>
<dbReference type="Pfam" id="PF16901">
    <property type="entry name" value="DAO_C"/>
    <property type="match status" value="1"/>
</dbReference>
<dbReference type="InterPro" id="IPR006076">
    <property type="entry name" value="FAD-dep_OxRdtase"/>
</dbReference>
<proteinExistence type="inferred from homology"/>
<keyword evidence="5" id="KW-0274">FAD</keyword>
<evidence type="ECO:0000259" key="7">
    <source>
        <dbReference type="Pfam" id="PF01266"/>
    </source>
</evidence>
<keyword evidence="3" id="KW-0285">Flavoprotein</keyword>
<dbReference type="Pfam" id="PF01266">
    <property type="entry name" value="DAO"/>
    <property type="match status" value="1"/>
</dbReference>
<comment type="cofactor">
    <cofactor evidence="1">
        <name>FAD</name>
        <dbReference type="ChEBI" id="CHEBI:57692"/>
    </cofactor>
</comment>
<dbReference type="AlphaFoldDB" id="W0RR71"/>
<evidence type="ECO:0000313" key="10">
    <source>
        <dbReference type="Proteomes" id="UP000019151"/>
    </source>
</evidence>
<keyword evidence="4" id="KW-0319">Glycerol metabolism</keyword>
<dbReference type="Gene3D" id="1.10.8.870">
    <property type="entry name" value="Alpha-glycerophosphate oxidase, cap domain"/>
    <property type="match status" value="1"/>
</dbReference>
<dbReference type="InterPro" id="IPR036188">
    <property type="entry name" value="FAD/NAD-bd_sf"/>
</dbReference>
<reference evidence="9 10" key="1">
    <citation type="journal article" date="2014" name="Genome Announc.">
        <title>Genome Sequence and Methylome of Soil Bacterium Gemmatirosa kalamazoonensis KBS708T, a Member of the Rarely Cultivated Gemmatimonadetes Phylum.</title>
        <authorList>
            <person name="Debruyn J.M."/>
            <person name="Radosevich M."/>
            <person name="Wommack K.E."/>
            <person name="Polson S.W."/>
            <person name="Hauser L.J."/>
            <person name="Fawaz M.N."/>
            <person name="Korlach J."/>
            <person name="Tsai Y.C."/>
        </authorList>
    </citation>
    <scope>NUCLEOTIDE SEQUENCE [LARGE SCALE GENOMIC DNA]</scope>
    <source>
        <strain evidence="9 10">KBS708</strain>
    </source>
</reference>
<evidence type="ECO:0000259" key="8">
    <source>
        <dbReference type="Pfam" id="PF16901"/>
    </source>
</evidence>
<evidence type="ECO:0000256" key="6">
    <source>
        <dbReference type="ARBA" id="ARBA00023002"/>
    </source>
</evidence>
<evidence type="ECO:0000313" key="9">
    <source>
        <dbReference type="EMBL" id="AHG92083.1"/>
    </source>
</evidence>
<dbReference type="InterPro" id="IPR031656">
    <property type="entry name" value="DAO_C"/>
</dbReference>
<sequence>MGVAGASRADRSAALAALADDTFDVLVVGGGITGAGVAREAALRGLRTALVERDDFAAGTSSRSSRLVHGGVRYLEHGHLGLVFEASRERRVLLQTAPHLVRPLAFTWPVYRGARVPRWKLEAGLALYDALALFRNVGNHRPLGRAGVLRREPALRADGLRGGSTYYDASTDDARLTLATALGARDAGATIANHAEVCGATFAREGGAVVAVRDTSAGGALEVRARVVVNATGPWGDSVPGLAPPGTHRVLGSKGAHVAVPAERIGNRGAVTMLSPVDGRVMFVLPAGRLSIIGTTETPAERGPDEVRASAADVDYLLRSANGFFPDAHLVRDDVVAAWAGIRPLAASRAGTAGAGSASREHVVERDPRGLVTVSGGKLTTYRAMAAEIVDAVAELVGGGRARDRARTATLPLPGGDVPSLAEIEREAARRVGDAAVATRLARAYGGDWARVWGYVDRDPLLGRAIVPGLPYVAAELAHAVEHELAATLADLLVRRVPLAFETRDNGRAAARVAADVVAPRLGWSADDATRALGAYDREAARLFAID</sequence>
<evidence type="ECO:0000256" key="4">
    <source>
        <dbReference type="ARBA" id="ARBA00022798"/>
    </source>
</evidence>
<dbReference type="PROSITE" id="PS00978">
    <property type="entry name" value="FAD_G3PDH_2"/>
    <property type="match status" value="1"/>
</dbReference>
<organism evidence="9 10">
    <name type="scientific">Gemmatirosa kalamazoonensis</name>
    <dbReference type="NCBI Taxonomy" id="861299"/>
    <lineage>
        <taxon>Bacteria</taxon>
        <taxon>Pseudomonadati</taxon>
        <taxon>Gemmatimonadota</taxon>
        <taxon>Gemmatimonadia</taxon>
        <taxon>Gemmatimonadales</taxon>
        <taxon>Gemmatimonadaceae</taxon>
        <taxon>Gemmatirosa</taxon>
    </lineage>
</organism>
<dbReference type="Gene3D" id="3.30.9.10">
    <property type="entry name" value="D-Amino Acid Oxidase, subunit A, domain 2"/>
    <property type="match status" value="1"/>
</dbReference>
<dbReference type="RefSeq" id="WP_104022974.1">
    <property type="nucleotide sequence ID" value="NZ_CP007128.1"/>
</dbReference>
<evidence type="ECO:0000256" key="2">
    <source>
        <dbReference type="ARBA" id="ARBA00007330"/>
    </source>
</evidence>
<feature type="domain" description="FAD dependent oxidoreductase" evidence="7">
    <location>
        <begin position="24"/>
        <end position="382"/>
    </location>
</feature>
<dbReference type="GO" id="GO:0046168">
    <property type="term" value="P:glycerol-3-phosphate catabolic process"/>
    <property type="evidence" value="ECO:0007669"/>
    <property type="project" value="TreeGrafter"/>
</dbReference>
<dbReference type="OrthoDB" id="9766796at2"/>
<evidence type="ECO:0000256" key="1">
    <source>
        <dbReference type="ARBA" id="ARBA00001974"/>
    </source>
</evidence>
<dbReference type="SUPFAM" id="SSF51905">
    <property type="entry name" value="FAD/NAD(P)-binding domain"/>
    <property type="match status" value="1"/>
</dbReference>
<dbReference type="PATRIC" id="fig|861299.3.peg.4603"/>
<dbReference type="Gene3D" id="3.50.50.60">
    <property type="entry name" value="FAD/NAD(P)-binding domain"/>
    <property type="match status" value="1"/>
</dbReference>
<dbReference type="InterPro" id="IPR038299">
    <property type="entry name" value="DAO_C_sf"/>
</dbReference>
<dbReference type="EMBL" id="CP007128">
    <property type="protein sequence ID" value="AHG92083.1"/>
    <property type="molecule type" value="Genomic_DNA"/>
</dbReference>
<feature type="domain" description="Alpha-glycerophosphate oxidase C-terminal" evidence="8">
    <location>
        <begin position="407"/>
        <end position="527"/>
    </location>
</feature>
<gene>
    <name evidence="9" type="ORF">J421_4546</name>
</gene>
<evidence type="ECO:0000256" key="3">
    <source>
        <dbReference type="ARBA" id="ARBA00022630"/>
    </source>
</evidence>